<evidence type="ECO:0000259" key="6">
    <source>
        <dbReference type="Pfam" id="PF13193"/>
    </source>
</evidence>
<reference evidence="7" key="1">
    <citation type="submission" date="2008-01" db="EMBL/GenBank/DDBJ databases">
        <title>Complete sequence of chromosome of Caulobacter sp. K31.</title>
        <authorList>
            <consortium name="US DOE Joint Genome Institute"/>
            <person name="Copeland A."/>
            <person name="Lucas S."/>
            <person name="Lapidus A."/>
            <person name="Barry K."/>
            <person name="Glavina del Rio T."/>
            <person name="Dalin E."/>
            <person name="Tice H."/>
            <person name="Pitluck S."/>
            <person name="Bruce D."/>
            <person name="Goodwin L."/>
            <person name="Thompson L.S."/>
            <person name="Brettin T."/>
            <person name="Detter J.C."/>
            <person name="Han C."/>
            <person name="Schmutz J."/>
            <person name="Larimer F."/>
            <person name="Land M."/>
            <person name="Hauser L."/>
            <person name="Kyrpides N."/>
            <person name="Kim E."/>
            <person name="Stephens C."/>
            <person name="Richardson P."/>
        </authorList>
    </citation>
    <scope>NUCLEOTIDE SEQUENCE [LARGE SCALE GENOMIC DNA]</scope>
    <source>
        <strain evidence="7">K31</strain>
    </source>
</reference>
<dbReference type="InterPro" id="IPR025110">
    <property type="entry name" value="AMP-bd_C"/>
</dbReference>
<dbReference type="PANTHER" id="PTHR43859">
    <property type="entry name" value="ACYL-ACTIVATING ENZYME"/>
    <property type="match status" value="1"/>
</dbReference>
<dbReference type="KEGG" id="cak:Caul_0579"/>
<comment type="similarity">
    <text evidence="1">Belongs to the ATP-dependent AMP-binding enzyme family.</text>
</comment>
<evidence type="ECO:0000313" key="7">
    <source>
        <dbReference type="EMBL" id="ABZ69712.1"/>
    </source>
</evidence>
<dbReference type="SUPFAM" id="SSF56801">
    <property type="entry name" value="Acetyl-CoA synthetase-like"/>
    <property type="match status" value="1"/>
</dbReference>
<name>B0T7H4_CAUSK</name>
<gene>
    <name evidence="7" type="ordered locus">Caul_0579</name>
</gene>
<evidence type="ECO:0000256" key="2">
    <source>
        <dbReference type="ARBA" id="ARBA00022598"/>
    </source>
</evidence>
<keyword evidence="3" id="KW-0276">Fatty acid metabolism</keyword>
<dbReference type="AlphaFoldDB" id="B0T7H4"/>
<dbReference type="NCBIfam" id="NF004837">
    <property type="entry name" value="PRK06187.1"/>
    <property type="match status" value="1"/>
</dbReference>
<dbReference type="InterPro" id="IPR042099">
    <property type="entry name" value="ANL_N_sf"/>
</dbReference>
<keyword evidence="4" id="KW-0443">Lipid metabolism</keyword>
<keyword evidence="2 7" id="KW-0436">Ligase</keyword>
<dbReference type="Pfam" id="PF00501">
    <property type="entry name" value="AMP-binding"/>
    <property type="match status" value="1"/>
</dbReference>
<dbReference type="InterPro" id="IPR045851">
    <property type="entry name" value="AMP-bd_C_sf"/>
</dbReference>
<sequence>MIPWSLTLDKISDHAARWHGRVEIISRRADGLSRRTNWAELRDVAQQVTGALAAQGVVLGDRVGTLAMNSDRHLAAWFGIMNMGAVCHTLNPRLSDEQLAYVINHAGDRLILADRHFGEAVERLRPHCPAVERVVWLDDNGPDGWEAWLEGRSQDCSWGGFPEESPAGLCYTSGTTGRPKGVTYTHRSNYLHTLMIMQPDVFSFSARTNLLLAVPMFHANAWGMCFAAAAAGSKLVLPGPKLDGASLYELLEEEGVTLTAGVPTVWQTLLQYLGDNKLRLSALERVMIGGAHCPEAMIHAFADHGVEVQCNWGMTETSPLGAAGAPTAEIAKLDRDAQVKNKLTQGRVPLGVDIAIFDADRNELPRDGQHIGFLGVRGHSVLERYFASDETALDSQGFFDTGDIGAIDAAGYLRLTDRAKDAIKSGGEWISSSEIENVALNHPSVAAAAALAVPHPKWGERPLLIVQPKSGDNLDAAGIRALLERDLAKWAVPDEIRFCDTIPVNGTGKIDKVALRRQIFG</sequence>
<dbReference type="PANTHER" id="PTHR43859:SF4">
    <property type="entry name" value="BUTANOATE--COA LIGASE AAE1-RELATED"/>
    <property type="match status" value="1"/>
</dbReference>
<dbReference type="EMBL" id="CP000927">
    <property type="protein sequence ID" value="ABZ69712.1"/>
    <property type="molecule type" value="Genomic_DNA"/>
</dbReference>
<evidence type="ECO:0000256" key="3">
    <source>
        <dbReference type="ARBA" id="ARBA00022832"/>
    </source>
</evidence>
<feature type="domain" description="AMP-dependent synthetase/ligase" evidence="5">
    <location>
        <begin position="13"/>
        <end position="386"/>
    </location>
</feature>
<feature type="domain" description="AMP-binding enzyme C-terminal" evidence="6">
    <location>
        <begin position="434"/>
        <end position="509"/>
    </location>
</feature>
<evidence type="ECO:0000259" key="5">
    <source>
        <dbReference type="Pfam" id="PF00501"/>
    </source>
</evidence>
<dbReference type="Pfam" id="PF13193">
    <property type="entry name" value="AMP-binding_C"/>
    <property type="match status" value="1"/>
</dbReference>
<evidence type="ECO:0000256" key="1">
    <source>
        <dbReference type="ARBA" id="ARBA00006432"/>
    </source>
</evidence>
<dbReference type="STRING" id="366602.Caul_0579"/>
<evidence type="ECO:0000256" key="4">
    <source>
        <dbReference type="ARBA" id="ARBA00023098"/>
    </source>
</evidence>
<proteinExistence type="inferred from homology"/>
<organism evidence="7">
    <name type="scientific">Caulobacter sp. (strain K31)</name>
    <dbReference type="NCBI Taxonomy" id="366602"/>
    <lineage>
        <taxon>Bacteria</taxon>
        <taxon>Pseudomonadati</taxon>
        <taxon>Pseudomonadota</taxon>
        <taxon>Alphaproteobacteria</taxon>
        <taxon>Caulobacterales</taxon>
        <taxon>Caulobacteraceae</taxon>
        <taxon>Caulobacter</taxon>
    </lineage>
</organism>
<protein>
    <submittedName>
        <fullName evidence="7">AMP-dependent synthetase and ligase</fullName>
    </submittedName>
</protein>
<dbReference type="Gene3D" id="3.40.50.12780">
    <property type="entry name" value="N-terminal domain of ligase-like"/>
    <property type="match status" value="1"/>
</dbReference>
<dbReference type="GO" id="GO:0006631">
    <property type="term" value="P:fatty acid metabolic process"/>
    <property type="evidence" value="ECO:0007669"/>
    <property type="project" value="UniProtKB-KW"/>
</dbReference>
<dbReference type="PROSITE" id="PS00455">
    <property type="entry name" value="AMP_BINDING"/>
    <property type="match status" value="1"/>
</dbReference>
<dbReference type="HOGENOM" id="CLU_000022_59_5_5"/>
<dbReference type="GO" id="GO:0016874">
    <property type="term" value="F:ligase activity"/>
    <property type="evidence" value="ECO:0007669"/>
    <property type="project" value="UniProtKB-KW"/>
</dbReference>
<dbReference type="Gene3D" id="3.30.300.30">
    <property type="match status" value="1"/>
</dbReference>
<accession>B0T7H4</accession>
<dbReference type="InterPro" id="IPR000873">
    <property type="entry name" value="AMP-dep_synth/lig_dom"/>
</dbReference>
<dbReference type="CDD" id="cd12119">
    <property type="entry name" value="ttLC_FACS_AlkK_like"/>
    <property type="match status" value="1"/>
</dbReference>
<dbReference type="InterPro" id="IPR020845">
    <property type="entry name" value="AMP-binding_CS"/>
</dbReference>
<dbReference type="eggNOG" id="COG0318">
    <property type="taxonomic scope" value="Bacteria"/>
</dbReference>